<accession>A0A377FS02</accession>
<feature type="region of interest" description="Disordered" evidence="1">
    <location>
        <begin position="14"/>
        <end position="33"/>
    </location>
</feature>
<evidence type="ECO:0000313" key="3">
    <source>
        <dbReference type="EMBL" id="STO07488.1"/>
    </source>
</evidence>
<dbReference type="AlphaFoldDB" id="A0A377FS02"/>
<evidence type="ECO:0000259" key="2">
    <source>
        <dbReference type="Pfam" id="PF04316"/>
    </source>
</evidence>
<dbReference type="SUPFAM" id="SSF101498">
    <property type="entry name" value="Anti-sigma factor FlgM"/>
    <property type="match status" value="1"/>
</dbReference>
<dbReference type="STRING" id="1397694.GCA_000702585_01349"/>
<dbReference type="InterPro" id="IPR031316">
    <property type="entry name" value="FlgM_C"/>
</dbReference>
<feature type="compositionally biased region" description="Basic and acidic residues" evidence="1">
    <location>
        <begin position="15"/>
        <end position="32"/>
    </location>
</feature>
<keyword evidence="3" id="KW-0969">Cilium</keyword>
<keyword evidence="3" id="KW-0282">Flagellum</keyword>
<organism evidence="3 4">
    <name type="scientific">Exiguobacterium aurantiacum</name>
    <dbReference type="NCBI Taxonomy" id="33987"/>
    <lineage>
        <taxon>Bacteria</taxon>
        <taxon>Bacillati</taxon>
        <taxon>Bacillota</taxon>
        <taxon>Bacilli</taxon>
        <taxon>Bacillales</taxon>
        <taxon>Bacillales Family XII. Incertae Sedis</taxon>
        <taxon>Exiguobacterium</taxon>
    </lineage>
</organism>
<reference evidence="3 4" key="1">
    <citation type="submission" date="2018-06" db="EMBL/GenBank/DDBJ databases">
        <authorList>
            <consortium name="Pathogen Informatics"/>
            <person name="Doyle S."/>
        </authorList>
    </citation>
    <scope>NUCLEOTIDE SEQUENCE [LARGE SCALE GENOMIC DNA]</scope>
    <source>
        <strain evidence="3 4">NCTC13163</strain>
    </source>
</reference>
<dbReference type="RefSeq" id="WP_024370489.1">
    <property type="nucleotide sequence ID" value="NZ_UGGP01000001.1"/>
</dbReference>
<dbReference type="InterPro" id="IPR035890">
    <property type="entry name" value="Anti-sigma-28_factor_FlgM_sf"/>
</dbReference>
<feature type="domain" description="Anti-sigma-28 factor FlgM C-terminal" evidence="2">
    <location>
        <begin position="32"/>
        <end position="81"/>
    </location>
</feature>
<sequence length="83" mass="9593">MRIDSAKWVHLPNTYEKKTQAETKPEPTRQTDRLSISAEARARFEEPVKHPDRLEKINALKAEIDAGTYSRDARDIAKRFLQG</sequence>
<name>A0A377FS02_9BACL</name>
<dbReference type="OrthoDB" id="2991036at2"/>
<dbReference type="Pfam" id="PF04316">
    <property type="entry name" value="FlgM"/>
    <property type="match status" value="1"/>
</dbReference>
<proteinExistence type="predicted"/>
<gene>
    <name evidence="3" type="ORF">NCTC13163_00835</name>
</gene>
<evidence type="ECO:0000313" key="4">
    <source>
        <dbReference type="Proteomes" id="UP000254060"/>
    </source>
</evidence>
<evidence type="ECO:0000256" key="1">
    <source>
        <dbReference type="SAM" id="MobiDB-lite"/>
    </source>
</evidence>
<protein>
    <submittedName>
        <fullName evidence="3">Flagellar biosynthesis anti-sigma factor FlgM</fullName>
    </submittedName>
</protein>
<dbReference type="Proteomes" id="UP000254060">
    <property type="component" value="Unassembled WGS sequence"/>
</dbReference>
<dbReference type="EMBL" id="UGGP01000001">
    <property type="protein sequence ID" value="STO07488.1"/>
    <property type="molecule type" value="Genomic_DNA"/>
</dbReference>
<keyword evidence="3" id="KW-0966">Cell projection</keyword>